<name>A0A2W5T6I1_9BACT</name>
<evidence type="ECO:0000256" key="1">
    <source>
        <dbReference type="SAM" id="MobiDB-lite"/>
    </source>
</evidence>
<protein>
    <submittedName>
        <fullName evidence="2">Uncharacterized protein</fullName>
    </submittedName>
</protein>
<evidence type="ECO:0000313" key="2">
    <source>
        <dbReference type="EMBL" id="PZR07876.1"/>
    </source>
</evidence>
<proteinExistence type="predicted"/>
<accession>A0A2W5T6I1</accession>
<feature type="compositionally biased region" description="Low complexity" evidence="1">
    <location>
        <begin position="1"/>
        <end position="34"/>
    </location>
</feature>
<dbReference type="EMBL" id="QFQP01000028">
    <property type="protein sequence ID" value="PZR07876.1"/>
    <property type="molecule type" value="Genomic_DNA"/>
</dbReference>
<gene>
    <name evidence="2" type="ORF">DI536_26295</name>
</gene>
<reference evidence="2 3" key="1">
    <citation type="submission" date="2017-08" db="EMBL/GenBank/DDBJ databases">
        <title>Infants hospitalized years apart are colonized by the same room-sourced microbial strains.</title>
        <authorList>
            <person name="Brooks B."/>
            <person name="Olm M.R."/>
            <person name="Firek B.A."/>
            <person name="Baker R."/>
            <person name="Thomas B.C."/>
            <person name="Morowitz M.J."/>
            <person name="Banfield J.F."/>
        </authorList>
    </citation>
    <scope>NUCLEOTIDE SEQUENCE [LARGE SCALE GENOMIC DNA]</scope>
    <source>
        <strain evidence="2">S2_003_000_R2_14</strain>
    </source>
</reference>
<comment type="caution">
    <text evidence="2">The sequence shown here is derived from an EMBL/GenBank/DDBJ whole genome shotgun (WGS) entry which is preliminary data.</text>
</comment>
<sequence>MSSSSASTPAPRSSKAAATTLSSSSAASTYEPSANVPNTFPALIGEGTKALKDVEGGGSLKDFLSKYPTKSGLEQAKKDLESLRGSLSSDQAAAIEKALQAQQVKLGTQALMNSIAEAVRAALKKDMPTGG</sequence>
<evidence type="ECO:0000313" key="3">
    <source>
        <dbReference type="Proteomes" id="UP000249061"/>
    </source>
</evidence>
<dbReference type="AlphaFoldDB" id="A0A2W5T6I1"/>
<dbReference type="Proteomes" id="UP000249061">
    <property type="component" value="Unassembled WGS sequence"/>
</dbReference>
<feature type="region of interest" description="Disordered" evidence="1">
    <location>
        <begin position="1"/>
        <end position="39"/>
    </location>
</feature>
<organism evidence="2 3">
    <name type="scientific">Archangium gephyra</name>
    <dbReference type="NCBI Taxonomy" id="48"/>
    <lineage>
        <taxon>Bacteria</taxon>
        <taxon>Pseudomonadati</taxon>
        <taxon>Myxococcota</taxon>
        <taxon>Myxococcia</taxon>
        <taxon>Myxococcales</taxon>
        <taxon>Cystobacterineae</taxon>
        <taxon>Archangiaceae</taxon>
        <taxon>Archangium</taxon>
    </lineage>
</organism>